<accession>A0ABS8S3G4</accession>
<organism evidence="1 2">
    <name type="scientific">Datura stramonium</name>
    <name type="common">Jimsonweed</name>
    <name type="synonym">Common thornapple</name>
    <dbReference type="NCBI Taxonomy" id="4076"/>
    <lineage>
        <taxon>Eukaryota</taxon>
        <taxon>Viridiplantae</taxon>
        <taxon>Streptophyta</taxon>
        <taxon>Embryophyta</taxon>
        <taxon>Tracheophyta</taxon>
        <taxon>Spermatophyta</taxon>
        <taxon>Magnoliopsida</taxon>
        <taxon>eudicotyledons</taxon>
        <taxon>Gunneridae</taxon>
        <taxon>Pentapetalae</taxon>
        <taxon>asterids</taxon>
        <taxon>lamiids</taxon>
        <taxon>Solanales</taxon>
        <taxon>Solanaceae</taxon>
        <taxon>Solanoideae</taxon>
        <taxon>Datureae</taxon>
        <taxon>Datura</taxon>
    </lineage>
</organism>
<reference evidence="1 2" key="1">
    <citation type="journal article" date="2021" name="BMC Genomics">
        <title>Datura genome reveals duplications of psychoactive alkaloid biosynthetic genes and high mutation rate following tissue culture.</title>
        <authorList>
            <person name="Rajewski A."/>
            <person name="Carter-House D."/>
            <person name="Stajich J."/>
            <person name="Litt A."/>
        </authorList>
    </citation>
    <scope>NUCLEOTIDE SEQUENCE [LARGE SCALE GENOMIC DNA]</scope>
    <source>
        <strain evidence="1">AR-01</strain>
    </source>
</reference>
<gene>
    <name evidence="1" type="ORF">HAX54_021360</name>
</gene>
<keyword evidence="2" id="KW-1185">Reference proteome</keyword>
<protein>
    <submittedName>
        <fullName evidence="1">Uncharacterized protein</fullName>
    </submittedName>
</protein>
<name>A0ABS8S3G4_DATST</name>
<dbReference type="EMBL" id="JACEIK010000257">
    <property type="protein sequence ID" value="MCD7453563.1"/>
    <property type="molecule type" value="Genomic_DNA"/>
</dbReference>
<sequence>MVSIRSVVAGDEKLAHVAKASTRARRGSRKRQRQSIAKYHGSQLELLRGYDLDMGYACHRRWFTL</sequence>
<dbReference type="Proteomes" id="UP000823775">
    <property type="component" value="Unassembled WGS sequence"/>
</dbReference>
<evidence type="ECO:0000313" key="2">
    <source>
        <dbReference type="Proteomes" id="UP000823775"/>
    </source>
</evidence>
<comment type="caution">
    <text evidence="1">The sequence shown here is derived from an EMBL/GenBank/DDBJ whole genome shotgun (WGS) entry which is preliminary data.</text>
</comment>
<proteinExistence type="predicted"/>
<evidence type="ECO:0000313" key="1">
    <source>
        <dbReference type="EMBL" id="MCD7453563.1"/>
    </source>
</evidence>